<evidence type="ECO:0000313" key="7">
    <source>
        <dbReference type="EMBL" id="KAG9278110.1"/>
    </source>
</evidence>
<dbReference type="Gene3D" id="6.10.140.1230">
    <property type="match status" value="1"/>
</dbReference>
<gene>
    <name evidence="7" type="primary">VPS60</name>
    <name evidence="7" type="ORF">AMEX_G5913</name>
</gene>
<dbReference type="GO" id="GO:0005771">
    <property type="term" value="C:multivesicular body"/>
    <property type="evidence" value="ECO:0007669"/>
    <property type="project" value="TreeGrafter"/>
</dbReference>
<evidence type="ECO:0000256" key="6">
    <source>
        <dbReference type="SAM" id="MobiDB-lite"/>
    </source>
</evidence>
<comment type="similarity">
    <text evidence="1">Belongs to the SNF7 family.</text>
</comment>
<feature type="coiled-coil region" evidence="5">
    <location>
        <begin position="22"/>
        <end position="86"/>
    </location>
</feature>
<evidence type="ECO:0000313" key="8">
    <source>
        <dbReference type="Proteomes" id="UP000752171"/>
    </source>
</evidence>
<comment type="caution">
    <text evidence="7">The sequence shown here is derived from an EMBL/GenBank/DDBJ whole genome shotgun (WGS) entry which is preliminary data.</text>
</comment>
<keyword evidence="2 5" id="KW-0175">Coiled coil</keyword>
<evidence type="ECO:0000256" key="4">
    <source>
        <dbReference type="ARBA" id="ARBA00041628"/>
    </source>
</evidence>
<evidence type="ECO:0000256" key="1">
    <source>
        <dbReference type="ARBA" id="ARBA00006190"/>
    </source>
</evidence>
<evidence type="ECO:0000256" key="5">
    <source>
        <dbReference type="SAM" id="Coils"/>
    </source>
</evidence>
<dbReference type="EMBL" id="JAICCE010000004">
    <property type="protein sequence ID" value="KAG9278110.1"/>
    <property type="molecule type" value="Genomic_DNA"/>
</dbReference>
<feature type="region of interest" description="Disordered" evidence="6">
    <location>
        <begin position="1"/>
        <end position="20"/>
    </location>
</feature>
<dbReference type="Pfam" id="PF03357">
    <property type="entry name" value="Snf7"/>
    <property type="match status" value="1"/>
</dbReference>
<dbReference type="OrthoDB" id="3973241at2759"/>
<dbReference type="InterPro" id="IPR005024">
    <property type="entry name" value="Snf7_fam"/>
</dbReference>
<dbReference type="PANTHER" id="PTHR22761:SF12">
    <property type="entry name" value="CHARGED MULTIVESICULAR BODY PROTEIN 5"/>
    <property type="match status" value="1"/>
</dbReference>
<dbReference type="PANTHER" id="PTHR22761">
    <property type="entry name" value="CHARGED MULTIVESICULAR BODY PROTEIN"/>
    <property type="match status" value="1"/>
</dbReference>
<dbReference type="GO" id="GO:0032511">
    <property type="term" value="P:late endosome to vacuole transport via multivesicular body sorting pathway"/>
    <property type="evidence" value="ECO:0007669"/>
    <property type="project" value="TreeGrafter"/>
</dbReference>
<dbReference type="Proteomes" id="UP000752171">
    <property type="component" value="Unassembled WGS sequence"/>
</dbReference>
<accession>A0A8T2M374</accession>
<reference evidence="7 8" key="1">
    <citation type="submission" date="2021-07" db="EMBL/GenBank/DDBJ databases">
        <authorList>
            <person name="Imarazene B."/>
            <person name="Zahm M."/>
            <person name="Klopp C."/>
            <person name="Cabau C."/>
            <person name="Beille S."/>
            <person name="Jouanno E."/>
            <person name="Castinel A."/>
            <person name="Lluch J."/>
            <person name="Gil L."/>
            <person name="Kuchtly C."/>
            <person name="Lopez Roques C."/>
            <person name="Donnadieu C."/>
            <person name="Parrinello H."/>
            <person name="Journot L."/>
            <person name="Du K."/>
            <person name="Schartl M."/>
            <person name="Retaux S."/>
            <person name="Guiguen Y."/>
        </authorList>
    </citation>
    <scope>NUCLEOTIDE SEQUENCE [LARGE SCALE GENOMIC DNA]</scope>
    <source>
        <strain evidence="7">Pach_M1</strain>
        <tissue evidence="7">Testis</tissue>
    </source>
</reference>
<proteinExistence type="inferred from homology"/>
<protein>
    <recommendedName>
        <fullName evidence="3">Charged multivesicular body protein 5</fullName>
    </recommendedName>
    <alternativeName>
        <fullName evidence="4">Chromatin-modifying protein 5</fullName>
    </alternativeName>
</protein>
<sequence length="232" mass="26408">MKRMFGRGKQPKDPEPTLTDCITLTDSRAESLERKISRLDAELLKYKKQMERLQDGPSKNLVQQKAMRVLRQKVMYEEQREQLMEQSFNMGRARDSIQALKDTKTTVEAIKAGLKEMREAHKNVKIGQIEALQDQMEKMILDANDIQEALSRRYSMPELDEDDLKAALGALGDELSIDDDTSYLDEFFAAPSVPSGVPGESSTYQDEVLTDEELKDEVLTDELALPDVPETY</sequence>
<organism evidence="7 8">
    <name type="scientific">Astyanax mexicanus</name>
    <name type="common">Blind cave fish</name>
    <name type="synonym">Astyanax fasciatus mexicanus</name>
    <dbReference type="NCBI Taxonomy" id="7994"/>
    <lineage>
        <taxon>Eukaryota</taxon>
        <taxon>Metazoa</taxon>
        <taxon>Chordata</taxon>
        <taxon>Craniata</taxon>
        <taxon>Vertebrata</taxon>
        <taxon>Euteleostomi</taxon>
        <taxon>Actinopterygii</taxon>
        <taxon>Neopterygii</taxon>
        <taxon>Teleostei</taxon>
        <taxon>Ostariophysi</taxon>
        <taxon>Characiformes</taxon>
        <taxon>Characoidei</taxon>
        <taxon>Acestrorhamphidae</taxon>
        <taxon>Acestrorhamphinae</taxon>
        <taxon>Astyanax</taxon>
    </lineage>
</organism>
<name>A0A8T2M374_ASTMX</name>
<dbReference type="GO" id="GO:0006900">
    <property type="term" value="P:vesicle budding from membrane"/>
    <property type="evidence" value="ECO:0007669"/>
    <property type="project" value="TreeGrafter"/>
</dbReference>
<evidence type="ECO:0000256" key="3">
    <source>
        <dbReference type="ARBA" id="ARBA00041078"/>
    </source>
</evidence>
<evidence type="ECO:0000256" key="2">
    <source>
        <dbReference type="ARBA" id="ARBA00023054"/>
    </source>
</evidence>
<dbReference type="AlphaFoldDB" id="A0A8T2M374"/>